<dbReference type="REBASE" id="852831">
    <property type="entry name" value="M.AtiAR004ORF8450P"/>
</dbReference>
<dbReference type="GO" id="GO:0032259">
    <property type="term" value="P:methylation"/>
    <property type="evidence" value="ECO:0007669"/>
    <property type="project" value="UniProtKB-KW"/>
</dbReference>
<keyword evidence="2" id="KW-0808">Transferase</keyword>
<dbReference type="AlphaFoldDB" id="A0AAU8N0F1"/>
<evidence type="ECO:0000313" key="5">
    <source>
        <dbReference type="EMBL" id="XCP81992.1"/>
    </source>
</evidence>
<dbReference type="InterPro" id="IPR029063">
    <property type="entry name" value="SAM-dependent_MTases_sf"/>
</dbReference>
<dbReference type="GO" id="GO:0009307">
    <property type="term" value="P:DNA restriction-modification system"/>
    <property type="evidence" value="ECO:0007669"/>
    <property type="project" value="UniProtKB-KW"/>
</dbReference>
<dbReference type="RefSeq" id="WP_366180243.1">
    <property type="nucleotide sequence ID" value="NZ_CP159989.1"/>
</dbReference>
<evidence type="ECO:0000256" key="2">
    <source>
        <dbReference type="ARBA" id="ARBA00022679"/>
    </source>
</evidence>
<reference evidence="5" key="1">
    <citation type="submission" date="2024-05" db="EMBL/GenBank/DDBJ databases">
        <title>Draft genome assemblies of 36 bacteria isolated from hibernating arctic ground squirrels.</title>
        <authorList>
            <person name="McKee H."/>
            <person name="Mullen L."/>
            <person name="Drown D.M."/>
            <person name="Duddleston K.N."/>
        </authorList>
    </citation>
    <scope>NUCLEOTIDE SEQUENCE</scope>
    <source>
        <strain evidence="5">AR004</strain>
    </source>
</reference>
<evidence type="ECO:0000256" key="4">
    <source>
        <dbReference type="SAM" id="MobiDB-lite"/>
    </source>
</evidence>
<protein>
    <submittedName>
        <fullName evidence="5">DNA cytosine methyltransferase</fullName>
    </submittedName>
</protein>
<dbReference type="SUPFAM" id="SSF53335">
    <property type="entry name" value="S-adenosyl-L-methionine-dependent methyltransferases"/>
    <property type="match status" value="1"/>
</dbReference>
<dbReference type="Gene3D" id="3.90.120.10">
    <property type="entry name" value="DNA Methylase, subunit A, domain 2"/>
    <property type="match status" value="1"/>
</dbReference>
<dbReference type="EMBL" id="CP159989">
    <property type="protein sequence ID" value="XCP81992.1"/>
    <property type="molecule type" value="Genomic_DNA"/>
</dbReference>
<keyword evidence="1 5" id="KW-0489">Methyltransferase</keyword>
<proteinExistence type="predicted"/>
<name>A0AAU8N0F1_9ACTO</name>
<feature type="region of interest" description="Disordered" evidence="4">
    <location>
        <begin position="101"/>
        <end position="126"/>
    </location>
</feature>
<sequence>MHFRPSGLRAKPPTYVPALVAITQTSIIGPRRRRLTPREAARLQGFPDGFSFAGQPEARTYKQLGNGVNVGAVWNVLKRHCERDAAILQSTASGRRILRAVREAPDSPDGPVREALGHAQRASGHD</sequence>
<dbReference type="InterPro" id="IPR001525">
    <property type="entry name" value="C5_MeTfrase"/>
</dbReference>
<dbReference type="GO" id="GO:0008168">
    <property type="term" value="F:methyltransferase activity"/>
    <property type="evidence" value="ECO:0007669"/>
    <property type="project" value="UniProtKB-KW"/>
</dbReference>
<evidence type="ECO:0000256" key="1">
    <source>
        <dbReference type="ARBA" id="ARBA00022603"/>
    </source>
</evidence>
<feature type="compositionally biased region" description="Basic and acidic residues" evidence="4">
    <location>
        <begin position="101"/>
        <end position="116"/>
    </location>
</feature>
<gene>
    <name evidence="5" type="ORF">ABXS69_08455</name>
</gene>
<keyword evidence="3" id="KW-0680">Restriction system</keyword>
<organism evidence="5">
    <name type="scientific">Actinomyces timonensis</name>
    <dbReference type="NCBI Taxonomy" id="1288391"/>
    <lineage>
        <taxon>Bacteria</taxon>
        <taxon>Bacillati</taxon>
        <taxon>Actinomycetota</taxon>
        <taxon>Actinomycetes</taxon>
        <taxon>Actinomycetales</taxon>
        <taxon>Actinomycetaceae</taxon>
        <taxon>Actinomyces</taxon>
    </lineage>
</organism>
<evidence type="ECO:0000256" key="3">
    <source>
        <dbReference type="ARBA" id="ARBA00022747"/>
    </source>
</evidence>
<accession>A0AAU8N0F1</accession>
<dbReference type="Pfam" id="PF00145">
    <property type="entry name" value="DNA_methylase"/>
    <property type="match status" value="1"/>
</dbReference>